<accession>A0A645CZ60</accession>
<organism evidence="2">
    <name type="scientific">bioreactor metagenome</name>
    <dbReference type="NCBI Taxonomy" id="1076179"/>
    <lineage>
        <taxon>unclassified sequences</taxon>
        <taxon>metagenomes</taxon>
        <taxon>ecological metagenomes</taxon>
    </lineage>
</organism>
<comment type="caution">
    <text evidence="2">The sequence shown here is derived from an EMBL/GenBank/DDBJ whole genome shotgun (WGS) entry which is preliminary data.</text>
</comment>
<evidence type="ECO:0000313" key="2">
    <source>
        <dbReference type="EMBL" id="MPM82171.1"/>
    </source>
</evidence>
<name>A0A645CZ60_9ZZZZ</name>
<evidence type="ECO:0008006" key="3">
    <source>
        <dbReference type="Google" id="ProtNLM"/>
    </source>
</evidence>
<sequence length="274" mass="29373">MAVAMFNDQYPGIVVDVFSAKDADLLSRIRAEGGASRGDVLLGGSEAAFHSVESLLVPYLSKNLNAIHEAYLAQGTAYTPVQLNVSAMIVNPVAARQLGADVKGWESLKDEKLSGKVLYMDPARFSADERQVAFINMVADTVNIASPSAPSFVLNAVNAGQFAVGITSEDKAIEYKADNKDLQILYAQEGTAVSASYAGILAGGANEGNARLFIDFLTSKAYQQAAADELYLRSVRTDVDFALKGVLRTSELRAVNYDAMTLRLTANADYVAKR</sequence>
<dbReference type="GO" id="GO:0030975">
    <property type="term" value="F:thiamine binding"/>
    <property type="evidence" value="ECO:0007669"/>
    <property type="project" value="TreeGrafter"/>
</dbReference>
<evidence type="ECO:0000256" key="1">
    <source>
        <dbReference type="ARBA" id="ARBA00022729"/>
    </source>
</evidence>
<protein>
    <recommendedName>
        <fullName evidence="3">Extracellular solute-binding protein</fullName>
    </recommendedName>
</protein>
<dbReference type="PANTHER" id="PTHR30006">
    <property type="entry name" value="THIAMINE-BINDING PERIPLASMIC PROTEIN-RELATED"/>
    <property type="match status" value="1"/>
</dbReference>
<dbReference type="GO" id="GO:0030976">
    <property type="term" value="F:thiamine pyrophosphate binding"/>
    <property type="evidence" value="ECO:0007669"/>
    <property type="project" value="TreeGrafter"/>
</dbReference>
<dbReference type="PANTHER" id="PTHR30006:SF2">
    <property type="entry name" value="ABC TRANSPORTER SUBSTRATE-BINDING PROTEIN"/>
    <property type="match status" value="1"/>
</dbReference>
<dbReference type="Gene3D" id="3.40.190.10">
    <property type="entry name" value="Periplasmic binding protein-like II"/>
    <property type="match status" value="2"/>
</dbReference>
<dbReference type="InterPro" id="IPR006059">
    <property type="entry name" value="SBP"/>
</dbReference>
<dbReference type="AlphaFoldDB" id="A0A645CZ60"/>
<proteinExistence type="predicted"/>
<dbReference type="GO" id="GO:0015888">
    <property type="term" value="P:thiamine transport"/>
    <property type="evidence" value="ECO:0007669"/>
    <property type="project" value="TreeGrafter"/>
</dbReference>
<dbReference type="Pfam" id="PF13416">
    <property type="entry name" value="SBP_bac_8"/>
    <property type="match status" value="1"/>
</dbReference>
<dbReference type="GO" id="GO:0030288">
    <property type="term" value="C:outer membrane-bounded periplasmic space"/>
    <property type="evidence" value="ECO:0007669"/>
    <property type="project" value="TreeGrafter"/>
</dbReference>
<reference evidence="2" key="1">
    <citation type="submission" date="2019-08" db="EMBL/GenBank/DDBJ databases">
        <authorList>
            <person name="Kucharzyk K."/>
            <person name="Murdoch R.W."/>
            <person name="Higgins S."/>
            <person name="Loffler F."/>
        </authorList>
    </citation>
    <scope>NUCLEOTIDE SEQUENCE</scope>
</reference>
<gene>
    <name evidence="2" type="ORF">SDC9_129232</name>
</gene>
<keyword evidence="1" id="KW-0732">Signal</keyword>
<dbReference type="EMBL" id="VSSQ01031331">
    <property type="protein sequence ID" value="MPM82171.1"/>
    <property type="molecule type" value="Genomic_DNA"/>
</dbReference>
<dbReference type="SUPFAM" id="SSF53850">
    <property type="entry name" value="Periplasmic binding protein-like II"/>
    <property type="match status" value="1"/>
</dbReference>